<feature type="transmembrane region" description="Helical" evidence="1">
    <location>
        <begin position="173"/>
        <end position="196"/>
    </location>
</feature>
<keyword evidence="1" id="KW-0812">Transmembrane</keyword>
<keyword evidence="3" id="KW-1185">Reference proteome</keyword>
<dbReference type="PANTHER" id="PTHR41771">
    <property type="entry name" value="MEMBRANE PROTEIN-RELATED"/>
    <property type="match status" value="1"/>
</dbReference>
<dbReference type="EMBL" id="NGJZ01000002">
    <property type="protein sequence ID" value="RSU07338.1"/>
    <property type="molecule type" value="Genomic_DNA"/>
</dbReference>
<dbReference type="Proteomes" id="UP000288669">
    <property type="component" value="Unassembled WGS sequence"/>
</dbReference>
<evidence type="ECO:0000313" key="2">
    <source>
        <dbReference type="EMBL" id="RSU07338.1"/>
    </source>
</evidence>
<dbReference type="Pfam" id="PF07907">
    <property type="entry name" value="YibE_F"/>
    <property type="match status" value="1"/>
</dbReference>
<feature type="transmembrane region" description="Helical" evidence="1">
    <location>
        <begin position="248"/>
        <end position="270"/>
    </location>
</feature>
<dbReference type="InterPro" id="IPR012507">
    <property type="entry name" value="YibE_F"/>
</dbReference>
<protein>
    <recommendedName>
        <fullName evidence="4">YibE/F family protein</fullName>
    </recommendedName>
</protein>
<organism evidence="2 3">
    <name type="scientific">Vagococcus entomophilus</name>
    <dbReference type="NCBI Taxonomy" id="1160095"/>
    <lineage>
        <taxon>Bacteria</taxon>
        <taxon>Bacillati</taxon>
        <taxon>Bacillota</taxon>
        <taxon>Bacilli</taxon>
        <taxon>Lactobacillales</taxon>
        <taxon>Enterococcaceae</taxon>
        <taxon>Vagococcus</taxon>
    </lineage>
</organism>
<comment type="caution">
    <text evidence="2">The sequence shown here is derived from an EMBL/GenBank/DDBJ whole genome shotgun (WGS) entry which is preliminary data.</text>
</comment>
<dbReference type="AlphaFoldDB" id="A0A430AHH0"/>
<reference evidence="2 3" key="1">
    <citation type="submission" date="2017-05" db="EMBL/GenBank/DDBJ databases">
        <title>Vagococcus spp. assemblies.</title>
        <authorList>
            <person name="Gulvik C.A."/>
        </authorList>
    </citation>
    <scope>NUCLEOTIDE SEQUENCE [LARGE SCALE GENOMIC DNA]</scope>
    <source>
        <strain evidence="2 3">DSM 24756</strain>
    </source>
</reference>
<accession>A0A430AHH0</accession>
<dbReference type="PANTHER" id="PTHR41771:SF1">
    <property type="entry name" value="MEMBRANE PROTEIN"/>
    <property type="match status" value="1"/>
</dbReference>
<keyword evidence="1" id="KW-1133">Transmembrane helix</keyword>
<evidence type="ECO:0000313" key="3">
    <source>
        <dbReference type="Proteomes" id="UP000288669"/>
    </source>
</evidence>
<evidence type="ECO:0000256" key="1">
    <source>
        <dbReference type="SAM" id="Phobius"/>
    </source>
</evidence>
<feature type="transmembrane region" description="Helical" evidence="1">
    <location>
        <begin position="203"/>
        <end position="228"/>
    </location>
</feature>
<feature type="transmembrane region" description="Helical" evidence="1">
    <location>
        <begin position="16"/>
        <end position="36"/>
    </location>
</feature>
<feature type="transmembrane region" description="Helical" evidence="1">
    <location>
        <begin position="305"/>
        <end position="323"/>
    </location>
</feature>
<dbReference type="OrthoDB" id="5753718at2"/>
<feature type="transmembrane region" description="Helical" evidence="1">
    <location>
        <begin position="343"/>
        <end position="364"/>
    </location>
</feature>
<gene>
    <name evidence="2" type="ORF">CBF30_08805</name>
</gene>
<keyword evidence="1" id="KW-0472">Membrane</keyword>
<feature type="transmembrane region" description="Helical" evidence="1">
    <location>
        <begin position="128"/>
        <end position="153"/>
    </location>
</feature>
<evidence type="ECO:0008006" key="4">
    <source>
        <dbReference type="Google" id="ProtNLM"/>
    </source>
</evidence>
<proteinExistence type="predicted"/>
<name>A0A430AHH0_9ENTE</name>
<sequence>MTGSSGRVSEKLKRKIFVGFCVVLIYLLGLFFLNVFPNNKYTVAKVIKTKVISKQSMTDRNGNQDSLTMQRLTLKLDNKGESIIHLDNSYSLSHVLDQRYQVGEKVRIRKYSGGQKKWQLIGTRRVDALWSLICFSLFCLLMFGTVFSLKLVGTTGLNCLVLYGLVQLYAGNIFKNLTVLTFFATGVMVAIMLFVLTRNRQMAIIAMIATLLSIASAYFIGTVTMYILKDKGLHFEEMAFLTRHYRDIFKAELLLGCLGAVMDVAVSIIASMTEIKQQKPNISNVELKEEGRKIGQSIMGPMNNVLLFSYVSGAIPTLIFYLRNNLAYVYTFKMFLSLEVMRALVGSIGIVLTVPITIRAFIFLRNKRG</sequence>